<dbReference type="AlphaFoldDB" id="A0A2L2XD40"/>
<keyword evidence="3" id="KW-1185">Reference proteome</keyword>
<dbReference type="SUPFAM" id="SSF53448">
    <property type="entry name" value="Nucleotide-diphospho-sugar transferases"/>
    <property type="match status" value="1"/>
</dbReference>
<keyword evidence="2" id="KW-0808">Transferase</keyword>
<name>A0A2L2XD40_9FIRM</name>
<evidence type="ECO:0000313" key="3">
    <source>
        <dbReference type="Proteomes" id="UP000239549"/>
    </source>
</evidence>
<dbReference type="Proteomes" id="UP000239549">
    <property type="component" value="Unassembled WGS sequence"/>
</dbReference>
<dbReference type="PANTHER" id="PTHR48090">
    <property type="entry name" value="UNDECAPRENYL-PHOSPHATE 4-DEOXY-4-FORMAMIDO-L-ARABINOSE TRANSFERASE-RELATED"/>
    <property type="match status" value="1"/>
</dbReference>
<gene>
    <name evidence="2" type="ORF">DCCM_3035</name>
</gene>
<dbReference type="Pfam" id="PF00535">
    <property type="entry name" value="Glycos_transf_2"/>
    <property type="match status" value="1"/>
</dbReference>
<feature type="domain" description="Glycosyltransferase 2-like" evidence="1">
    <location>
        <begin position="16"/>
        <end position="139"/>
    </location>
</feature>
<evidence type="ECO:0000313" key="2">
    <source>
        <dbReference type="EMBL" id="GBF33924.1"/>
    </source>
</evidence>
<dbReference type="Gene3D" id="3.90.550.10">
    <property type="entry name" value="Spore Coat Polysaccharide Biosynthesis Protein SpsA, Chain A"/>
    <property type="match status" value="1"/>
</dbReference>
<dbReference type="RefSeq" id="WP_104372246.1">
    <property type="nucleotide sequence ID" value="NZ_BFAV01000124.1"/>
</dbReference>
<dbReference type="CDD" id="cd04179">
    <property type="entry name" value="DPM_DPG-synthase_like"/>
    <property type="match status" value="1"/>
</dbReference>
<evidence type="ECO:0000259" key="1">
    <source>
        <dbReference type="Pfam" id="PF00535"/>
    </source>
</evidence>
<reference evidence="3" key="1">
    <citation type="submission" date="2018-02" db="EMBL/GenBank/DDBJ databases">
        <title>Genome sequence of Desulfocucumis palustris strain NAW-5.</title>
        <authorList>
            <person name="Watanabe M."/>
            <person name="Kojima H."/>
            <person name="Fukui M."/>
        </authorList>
    </citation>
    <scope>NUCLEOTIDE SEQUENCE [LARGE SCALE GENOMIC DNA]</scope>
    <source>
        <strain evidence="3">NAW-5</strain>
    </source>
</reference>
<proteinExistence type="predicted"/>
<organism evidence="2 3">
    <name type="scientific">Desulfocucumis palustris</name>
    <dbReference type="NCBI Taxonomy" id="1898651"/>
    <lineage>
        <taxon>Bacteria</taxon>
        <taxon>Bacillati</taxon>
        <taxon>Bacillota</taxon>
        <taxon>Clostridia</taxon>
        <taxon>Eubacteriales</taxon>
        <taxon>Desulfocucumaceae</taxon>
        <taxon>Desulfocucumis</taxon>
    </lineage>
</organism>
<dbReference type="PANTHER" id="PTHR48090:SF7">
    <property type="entry name" value="RFBJ PROTEIN"/>
    <property type="match status" value="1"/>
</dbReference>
<dbReference type="OrthoDB" id="9810303at2"/>
<dbReference type="EMBL" id="BFAV01000124">
    <property type="protein sequence ID" value="GBF33924.1"/>
    <property type="molecule type" value="Genomic_DNA"/>
</dbReference>
<accession>A0A2L2XD40</accession>
<protein>
    <submittedName>
        <fullName evidence="2">Glycosyltransferase</fullName>
    </submittedName>
</protein>
<comment type="caution">
    <text evidence="2">The sequence shown here is derived from an EMBL/GenBank/DDBJ whole genome shotgun (WGS) entry which is preliminary data.</text>
</comment>
<dbReference type="GO" id="GO:0016740">
    <property type="term" value="F:transferase activity"/>
    <property type="evidence" value="ECO:0007669"/>
    <property type="project" value="UniProtKB-KW"/>
</dbReference>
<dbReference type="InterPro" id="IPR001173">
    <property type="entry name" value="Glyco_trans_2-like"/>
</dbReference>
<dbReference type="InterPro" id="IPR050256">
    <property type="entry name" value="Glycosyltransferase_2"/>
</dbReference>
<sequence length="242" mass="27339">MNNEKAKNFPGEIKYSLIIPAYNEEEGLPVVLNDVFRLINDSFEIIVVDDGSKDRTREVAKRFPCRVISHEHNSGKGAAMKTGIKEARGENIIFIDADNTYPPDGILKVAKALESFDMALASRKTGQMNIPAFNRIGNAIFRNSIRYIYGFKGYDPLTGLYGLKKAYIESMKLESKGFGIESEICIKAARMGLRVKDIHIMYRDRIGKAKLNGLKDGYRIFMTILRHFPLVFQRIEKPALPG</sequence>
<dbReference type="InterPro" id="IPR029044">
    <property type="entry name" value="Nucleotide-diphossugar_trans"/>
</dbReference>